<evidence type="ECO:0000256" key="1">
    <source>
        <dbReference type="SAM" id="MobiDB-lite"/>
    </source>
</evidence>
<organism evidence="2 3">
    <name type="scientific">Cirrhinus molitorella</name>
    <name type="common">mud carp</name>
    <dbReference type="NCBI Taxonomy" id="172907"/>
    <lineage>
        <taxon>Eukaryota</taxon>
        <taxon>Metazoa</taxon>
        <taxon>Chordata</taxon>
        <taxon>Craniata</taxon>
        <taxon>Vertebrata</taxon>
        <taxon>Euteleostomi</taxon>
        <taxon>Actinopterygii</taxon>
        <taxon>Neopterygii</taxon>
        <taxon>Teleostei</taxon>
        <taxon>Ostariophysi</taxon>
        <taxon>Cypriniformes</taxon>
        <taxon>Cyprinidae</taxon>
        <taxon>Labeoninae</taxon>
        <taxon>Labeonini</taxon>
        <taxon>Cirrhinus</taxon>
    </lineage>
</organism>
<reference evidence="2 3" key="1">
    <citation type="submission" date="2023-09" db="EMBL/GenBank/DDBJ databases">
        <authorList>
            <person name="Wang M."/>
        </authorList>
    </citation>
    <scope>NUCLEOTIDE SEQUENCE [LARGE SCALE GENOMIC DNA]</scope>
    <source>
        <strain evidence="2">GT-2023</strain>
        <tissue evidence="2">Liver</tissue>
    </source>
</reference>
<evidence type="ECO:0000313" key="2">
    <source>
        <dbReference type="EMBL" id="KAL1282869.1"/>
    </source>
</evidence>
<dbReference type="EMBL" id="JAYMGO010000001">
    <property type="protein sequence ID" value="KAL1282869.1"/>
    <property type="molecule type" value="Genomic_DNA"/>
</dbReference>
<feature type="compositionally biased region" description="Polar residues" evidence="1">
    <location>
        <begin position="407"/>
        <end position="418"/>
    </location>
</feature>
<keyword evidence="3" id="KW-1185">Reference proteome</keyword>
<feature type="region of interest" description="Disordered" evidence="1">
    <location>
        <begin position="134"/>
        <end position="157"/>
    </location>
</feature>
<feature type="region of interest" description="Disordered" evidence="1">
    <location>
        <begin position="302"/>
        <end position="353"/>
    </location>
</feature>
<accession>A0ABR3P0R1</accession>
<feature type="compositionally biased region" description="Low complexity" evidence="1">
    <location>
        <begin position="138"/>
        <end position="149"/>
    </location>
</feature>
<feature type="region of interest" description="Disordered" evidence="1">
    <location>
        <begin position="394"/>
        <end position="438"/>
    </location>
</feature>
<dbReference type="Proteomes" id="UP001558613">
    <property type="component" value="Unassembled WGS sequence"/>
</dbReference>
<protein>
    <submittedName>
        <fullName evidence="2">Uncharacterized protein</fullName>
    </submittedName>
</protein>
<name>A0ABR3P0R1_9TELE</name>
<sequence length="474" mass="51518">MGARCCRTRASGIESLLWSPDTMLYAVTYTLIMAPVEAARAQVSGDFGNVSMAGMTAVSRRICADGEAAGGTGAADIGSRPQSVGLGGRPAPVVRGFRRFQTFPEPHWPLVSHSVQAGVKRALTQKGPQPAAAFTMETPTPNTAPNVTPRLDVAGRDERPDWTPSVWVSRFKRPRGCGVTVAEMYKVDMLKRLTTVVLLTSVLDAAPLMPGEPADRDHRRIDTDIEENAAQATRIFEKLLKTRPMTTFPDGDGKTVALKALEEIITVTSSPNVRDKTLDTGVNNPLKTLTILSDGHEEIRDGSLRIDRTTSSPDSQRQTEKNRLFRLSKLIDSSEHDDTPAAAKQSDAITGDPGAREELVKMLRHLKSFTRNSNGRGTGKKNKMVVTDGNLKSTTATTIDSGGISPRASTDQTDSKLNGKSFKKSLPSTKKTNKRDTSLGDHCKIRHCCDRPRSTSVCTSSQSPKLEVTMEMMR</sequence>
<proteinExistence type="predicted"/>
<gene>
    <name evidence="2" type="ORF">QQF64_001672</name>
</gene>
<comment type="caution">
    <text evidence="2">The sequence shown here is derived from an EMBL/GenBank/DDBJ whole genome shotgun (WGS) entry which is preliminary data.</text>
</comment>
<evidence type="ECO:0000313" key="3">
    <source>
        <dbReference type="Proteomes" id="UP001558613"/>
    </source>
</evidence>